<accession>A0A2R6X2S5</accession>
<dbReference type="PANTHER" id="PTHR46122">
    <property type="entry name" value="GALACTOSE OXIDASE/KELCH REPEAT PROTEIN-RELATED"/>
    <property type="match status" value="1"/>
</dbReference>
<protein>
    <submittedName>
        <fullName evidence="2">Uncharacterized protein</fullName>
    </submittedName>
</protein>
<dbReference type="Gramene" id="Mp2g21350.1">
    <property type="protein sequence ID" value="Mp2g21350.1.cds1"/>
    <property type="gene ID" value="Mp2g21350"/>
</dbReference>
<evidence type="ECO:0000256" key="1">
    <source>
        <dbReference type="ARBA" id="ARBA00022737"/>
    </source>
</evidence>
<proteinExistence type="predicted"/>
<dbReference type="OrthoDB" id="191037at2759"/>
<dbReference type="PANTHER" id="PTHR46122:SF1">
    <property type="entry name" value="F-BOX DOMAIN-CONTAINING PROTEIN"/>
    <property type="match status" value="1"/>
</dbReference>
<evidence type="ECO:0000313" key="3">
    <source>
        <dbReference type="Proteomes" id="UP000244005"/>
    </source>
</evidence>
<dbReference type="EMBL" id="KZ772712">
    <property type="protein sequence ID" value="PTQ40407.1"/>
    <property type="molecule type" value="Genomic_DNA"/>
</dbReference>
<evidence type="ECO:0000313" key="2">
    <source>
        <dbReference type="EMBL" id="PTQ40407.1"/>
    </source>
</evidence>
<dbReference type="InterPro" id="IPR052439">
    <property type="entry name" value="F-box/Kelch-repeat"/>
</dbReference>
<reference evidence="3" key="1">
    <citation type="journal article" date="2017" name="Cell">
        <title>Insights into land plant evolution garnered from the Marchantia polymorpha genome.</title>
        <authorList>
            <person name="Bowman J.L."/>
            <person name="Kohchi T."/>
            <person name="Yamato K.T."/>
            <person name="Jenkins J."/>
            <person name="Shu S."/>
            <person name="Ishizaki K."/>
            <person name="Yamaoka S."/>
            <person name="Nishihama R."/>
            <person name="Nakamura Y."/>
            <person name="Berger F."/>
            <person name="Adam C."/>
            <person name="Aki S.S."/>
            <person name="Althoff F."/>
            <person name="Araki T."/>
            <person name="Arteaga-Vazquez M.A."/>
            <person name="Balasubrmanian S."/>
            <person name="Barry K."/>
            <person name="Bauer D."/>
            <person name="Boehm C.R."/>
            <person name="Briginshaw L."/>
            <person name="Caballero-Perez J."/>
            <person name="Catarino B."/>
            <person name="Chen F."/>
            <person name="Chiyoda S."/>
            <person name="Chovatia M."/>
            <person name="Davies K.M."/>
            <person name="Delmans M."/>
            <person name="Demura T."/>
            <person name="Dierschke T."/>
            <person name="Dolan L."/>
            <person name="Dorantes-Acosta A.E."/>
            <person name="Eklund D.M."/>
            <person name="Florent S.N."/>
            <person name="Flores-Sandoval E."/>
            <person name="Fujiyama A."/>
            <person name="Fukuzawa H."/>
            <person name="Galik B."/>
            <person name="Grimanelli D."/>
            <person name="Grimwood J."/>
            <person name="Grossniklaus U."/>
            <person name="Hamada T."/>
            <person name="Haseloff J."/>
            <person name="Hetherington A.J."/>
            <person name="Higo A."/>
            <person name="Hirakawa Y."/>
            <person name="Hundley H.N."/>
            <person name="Ikeda Y."/>
            <person name="Inoue K."/>
            <person name="Inoue S.I."/>
            <person name="Ishida S."/>
            <person name="Jia Q."/>
            <person name="Kakita M."/>
            <person name="Kanazawa T."/>
            <person name="Kawai Y."/>
            <person name="Kawashima T."/>
            <person name="Kennedy M."/>
            <person name="Kinose K."/>
            <person name="Kinoshita T."/>
            <person name="Kohara Y."/>
            <person name="Koide E."/>
            <person name="Komatsu K."/>
            <person name="Kopischke S."/>
            <person name="Kubo M."/>
            <person name="Kyozuka J."/>
            <person name="Lagercrantz U."/>
            <person name="Lin S.S."/>
            <person name="Lindquist E."/>
            <person name="Lipzen A.M."/>
            <person name="Lu C.W."/>
            <person name="De Luna E."/>
            <person name="Martienssen R.A."/>
            <person name="Minamino N."/>
            <person name="Mizutani M."/>
            <person name="Mizutani M."/>
            <person name="Mochizuki N."/>
            <person name="Monte I."/>
            <person name="Mosher R."/>
            <person name="Nagasaki H."/>
            <person name="Nakagami H."/>
            <person name="Naramoto S."/>
            <person name="Nishitani K."/>
            <person name="Ohtani M."/>
            <person name="Okamoto T."/>
            <person name="Okumura M."/>
            <person name="Phillips J."/>
            <person name="Pollak B."/>
            <person name="Reinders A."/>
            <person name="Rovekamp M."/>
            <person name="Sano R."/>
            <person name="Sawa S."/>
            <person name="Schmid M.W."/>
            <person name="Shirakawa M."/>
            <person name="Solano R."/>
            <person name="Spunde A."/>
            <person name="Suetsugu N."/>
            <person name="Sugano S."/>
            <person name="Sugiyama A."/>
            <person name="Sun R."/>
            <person name="Suzuki Y."/>
            <person name="Takenaka M."/>
            <person name="Takezawa D."/>
            <person name="Tomogane H."/>
            <person name="Tsuzuki M."/>
            <person name="Ueda T."/>
            <person name="Umeda M."/>
            <person name="Ward J.M."/>
            <person name="Watanabe Y."/>
            <person name="Yazaki K."/>
            <person name="Yokoyama R."/>
            <person name="Yoshitake Y."/>
            <person name="Yotsui I."/>
            <person name="Zachgo S."/>
            <person name="Schmutz J."/>
        </authorList>
    </citation>
    <scope>NUCLEOTIDE SEQUENCE [LARGE SCALE GENOMIC DNA]</scope>
    <source>
        <strain evidence="3">Tak-1</strain>
    </source>
</reference>
<organism evidence="2 3">
    <name type="scientific">Marchantia polymorpha</name>
    <name type="common">Common liverwort</name>
    <name type="synonym">Marchantia aquatica</name>
    <dbReference type="NCBI Taxonomy" id="3197"/>
    <lineage>
        <taxon>Eukaryota</taxon>
        <taxon>Viridiplantae</taxon>
        <taxon>Streptophyta</taxon>
        <taxon>Embryophyta</taxon>
        <taxon>Marchantiophyta</taxon>
        <taxon>Marchantiopsida</taxon>
        <taxon>Marchantiidae</taxon>
        <taxon>Marchantiales</taxon>
        <taxon>Marchantiaceae</taxon>
        <taxon>Marchantia</taxon>
    </lineage>
</organism>
<gene>
    <name evidence="2" type="ORF">MARPO_0040s0079</name>
</gene>
<keyword evidence="1" id="KW-0677">Repeat</keyword>
<sequence length="141" mass="16374">MTKRWTLIERMWPRAFAPSATGAPPLVAVLNNELFAINILENRLMIYEKDLNLWHLLEAIPERGQNVSGWGLGFKAVGSELFVIVSHTRERAECKRMGSRFQSSRVRAFCDRRRARYRRVGDLHPCLSTDVETMRKVEICR</sequence>
<name>A0A2R6X2S5_MARPO</name>
<dbReference type="AlphaFoldDB" id="A0A2R6X2S5"/>
<dbReference type="Proteomes" id="UP000244005">
    <property type="component" value="Unassembled WGS sequence"/>
</dbReference>
<keyword evidence="3" id="KW-1185">Reference proteome</keyword>